<dbReference type="GO" id="GO:0046491">
    <property type="term" value="P:L-methylmalonyl-CoA metabolic process"/>
    <property type="evidence" value="ECO:0007669"/>
    <property type="project" value="TreeGrafter"/>
</dbReference>
<organism evidence="3 4">
    <name type="scientific">Frankia canadensis</name>
    <dbReference type="NCBI Taxonomy" id="1836972"/>
    <lineage>
        <taxon>Bacteria</taxon>
        <taxon>Bacillati</taxon>
        <taxon>Actinomycetota</taxon>
        <taxon>Actinomycetes</taxon>
        <taxon>Frankiales</taxon>
        <taxon>Frankiaceae</taxon>
        <taxon>Frankia</taxon>
    </lineage>
</organism>
<dbReference type="InterPro" id="IPR037523">
    <property type="entry name" value="VOC_core"/>
</dbReference>
<name>A0A2I2KIE0_9ACTN</name>
<dbReference type="AlphaFoldDB" id="A0A2I2KIE0"/>
<feature type="domain" description="VOC" evidence="2">
    <location>
        <begin position="7"/>
        <end position="153"/>
    </location>
</feature>
<keyword evidence="3" id="KW-0413">Isomerase</keyword>
<dbReference type="SUPFAM" id="SSF54593">
    <property type="entry name" value="Glyoxalase/Bleomycin resistance protein/Dihydroxybiphenyl dioxygenase"/>
    <property type="match status" value="1"/>
</dbReference>
<keyword evidence="1" id="KW-0479">Metal-binding</keyword>
<protein>
    <submittedName>
        <fullName evidence="3">2-epi-5-epi-valiolone epimerase</fullName>
        <ecNumber evidence="3">5.1.3.33</ecNumber>
    </submittedName>
</protein>
<dbReference type="GO" id="GO:0004493">
    <property type="term" value="F:methylmalonyl-CoA epimerase activity"/>
    <property type="evidence" value="ECO:0007669"/>
    <property type="project" value="TreeGrafter"/>
</dbReference>
<dbReference type="InterPro" id="IPR029068">
    <property type="entry name" value="Glyas_Bleomycin-R_OHBP_Dase"/>
</dbReference>
<evidence type="ECO:0000313" key="4">
    <source>
        <dbReference type="Proteomes" id="UP000234331"/>
    </source>
</evidence>
<proteinExistence type="predicted"/>
<gene>
    <name evidence="3" type="primary">cetB</name>
    <name evidence="3" type="ORF">FRACA_10190</name>
</gene>
<dbReference type="PROSITE" id="PS51819">
    <property type="entry name" value="VOC"/>
    <property type="match status" value="1"/>
</dbReference>
<accession>A0A2I2KIE0</accession>
<dbReference type="EC" id="5.1.3.33" evidence="3"/>
<evidence type="ECO:0000313" key="3">
    <source>
        <dbReference type="EMBL" id="SNQ45431.1"/>
    </source>
</evidence>
<evidence type="ECO:0000259" key="2">
    <source>
        <dbReference type="PROSITE" id="PS51819"/>
    </source>
</evidence>
<dbReference type="Gene3D" id="3.10.180.10">
    <property type="entry name" value="2,3-Dihydroxybiphenyl 1,2-Dioxygenase, domain 1"/>
    <property type="match status" value="1"/>
</dbReference>
<dbReference type="RefSeq" id="WP_165818179.1">
    <property type="nucleotide sequence ID" value="NZ_FZMO01000001.1"/>
</dbReference>
<sequence length="155" mass="16807">MALDVLALDHTGIVVPDLDEAVALLADMFGARELYRRAYAPPPGSDVMARQFGIHPDSSFRLAKVDLAGRHLELFEYAAPDQRGEAPRVSDIGGSHLALRVPDLDAAVAAIRADGRVEPLGDIQALGPGHPLAGRRWIYLRTRWGLLLELVADLV</sequence>
<keyword evidence="4" id="KW-1185">Reference proteome</keyword>
<reference evidence="3 4" key="1">
    <citation type="submission" date="2017-06" db="EMBL/GenBank/DDBJ databases">
        <authorList>
            <person name="Kim H.J."/>
            <person name="Triplett B.A."/>
        </authorList>
    </citation>
    <scope>NUCLEOTIDE SEQUENCE [LARGE SCALE GENOMIC DNA]</scope>
    <source>
        <strain evidence="3">FRACA_ARgP5</strain>
    </source>
</reference>
<dbReference type="Proteomes" id="UP000234331">
    <property type="component" value="Unassembled WGS sequence"/>
</dbReference>
<dbReference type="PANTHER" id="PTHR43048:SF3">
    <property type="entry name" value="METHYLMALONYL-COA EPIMERASE, MITOCHONDRIAL"/>
    <property type="match status" value="1"/>
</dbReference>
<dbReference type="PANTHER" id="PTHR43048">
    <property type="entry name" value="METHYLMALONYL-COA EPIMERASE"/>
    <property type="match status" value="1"/>
</dbReference>
<dbReference type="EMBL" id="FZMO01000001">
    <property type="protein sequence ID" value="SNQ45431.1"/>
    <property type="molecule type" value="Genomic_DNA"/>
</dbReference>
<evidence type="ECO:0000256" key="1">
    <source>
        <dbReference type="ARBA" id="ARBA00022723"/>
    </source>
</evidence>
<dbReference type="Pfam" id="PF13669">
    <property type="entry name" value="Glyoxalase_4"/>
    <property type="match status" value="1"/>
</dbReference>
<dbReference type="InterPro" id="IPR051785">
    <property type="entry name" value="MMCE/EMCE_epimerase"/>
</dbReference>
<dbReference type="GO" id="GO:0046872">
    <property type="term" value="F:metal ion binding"/>
    <property type="evidence" value="ECO:0007669"/>
    <property type="project" value="UniProtKB-KW"/>
</dbReference>